<dbReference type="PRINTS" id="PR01301">
    <property type="entry name" value="RGSPROTEIN"/>
</dbReference>
<dbReference type="GO" id="GO:0005737">
    <property type="term" value="C:cytoplasm"/>
    <property type="evidence" value="ECO:0007669"/>
    <property type="project" value="UniProtKB-SubCell"/>
</dbReference>
<evidence type="ECO:0000256" key="3">
    <source>
        <dbReference type="ARBA" id="ARBA00004496"/>
    </source>
</evidence>
<keyword evidence="4" id="KW-0963">Cytoplasm</keyword>
<dbReference type="CDD" id="cd08746">
    <property type="entry name" value="RGS_RGS20"/>
    <property type="match status" value="1"/>
</dbReference>
<dbReference type="PANTHER" id="PTHR10845:SF277">
    <property type="entry name" value="REGULATOR OF G-PROTEIN SIGNALING 20"/>
    <property type="match status" value="1"/>
</dbReference>
<evidence type="ECO:0000256" key="4">
    <source>
        <dbReference type="ARBA" id="ARBA00022490"/>
    </source>
</evidence>
<dbReference type="AlphaFoldDB" id="A0A6P3QBK9"/>
<dbReference type="Proteomes" id="UP000515202">
    <property type="component" value="Unplaced"/>
</dbReference>
<reference evidence="13" key="1">
    <citation type="submission" date="2025-08" db="UniProtKB">
        <authorList>
            <consortium name="RefSeq"/>
        </authorList>
    </citation>
    <scope>IDENTIFICATION</scope>
    <source>
        <tissue evidence="13">Kidney</tissue>
    </source>
</reference>
<evidence type="ECO:0000256" key="6">
    <source>
        <dbReference type="ARBA" id="ARBA00022843"/>
    </source>
</evidence>
<keyword evidence="12" id="KW-1185">Reference proteome</keyword>
<dbReference type="PROSITE" id="PS50132">
    <property type="entry name" value="RGS"/>
    <property type="match status" value="1"/>
</dbReference>
<evidence type="ECO:0000313" key="12">
    <source>
        <dbReference type="Proteomes" id="UP000515202"/>
    </source>
</evidence>
<evidence type="ECO:0000313" key="13">
    <source>
        <dbReference type="RefSeq" id="XP_011357503.2"/>
    </source>
</evidence>
<evidence type="ECO:0000256" key="10">
    <source>
        <dbReference type="SAM" id="MobiDB-lite"/>
    </source>
</evidence>
<comment type="subcellular location">
    <subcellularLocation>
        <location evidence="3">Cytoplasm</location>
    </subcellularLocation>
    <subcellularLocation>
        <location evidence="2">Membrane</location>
    </subcellularLocation>
    <subcellularLocation>
        <location evidence="1">Nucleus</location>
    </subcellularLocation>
</comment>
<evidence type="ECO:0000259" key="11">
    <source>
        <dbReference type="PROSITE" id="PS50132"/>
    </source>
</evidence>
<gene>
    <name evidence="13" type="primary">RGS20</name>
</gene>
<feature type="compositionally biased region" description="Basic and acidic residues" evidence="10">
    <location>
        <begin position="208"/>
        <end position="217"/>
    </location>
</feature>
<keyword evidence="5" id="KW-0734">Signal transduction inhibitor</keyword>
<name>A0A6P3QBK9_PTEVA</name>
<dbReference type="GO" id="GO:0016020">
    <property type="term" value="C:membrane"/>
    <property type="evidence" value="ECO:0007669"/>
    <property type="project" value="UniProtKB-SubCell"/>
</dbReference>
<dbReference type="GeneID" id="105291426"/>
<evidence type="ECO:0000256" key="2">
    <source>
        <dbReference type="ARBA" id="ARBA00004370"/>
    </source>
</evidence>
<dbReference type="GO" id="GO:0009968">
    <property type="term" value="P:negative regulation of signal transduction"/>
    <property type="evidence" value="ECO:0007669"/>
    <property type="project" value="UniProtKB-KW"/>
</dbReference>
<dbReference type="InterPro" id="IPR036305">
    <property type="entry name" value="RGS_sf"/>
</dbReference>
<dbReference type="GO" id="GO:0007186">
    <property type="term" value="P:G protein-coupled receptor signaling pathway"/>
    <property type="evidence" value="ECO:0007669"/>
    <property type="project" value="UniProtKB-ARBA"/>
</dbReference>
<dbReference type="PANTHER" id="PTHR10845">
    <property type="entry name" value="REGULATOR OF G PROTEIN SIGNALING"/>
    <property type="match status" value="1"/>
</dbReference>
<proteinExistence type="predicted"/>
<sequence>MLRIDVEKLEAKEKCWWTYDILREKEKRETQFGLQSGTKQCALAPVYGDVNAGLATRLIWRLYYKNKPRISQDNQERFQKHFSRPSMGKPFLPLPRAEGYNASIHQTVENEGGTKALPNWESFPPAQFPDSPAALKLLRLLSSTLSGLARLFSHLLRRTPPEATQRRPDFSLLLPALQTPGLLRGQKEHPGRLSLLLGAALTLPGRPPGERLPREEDAGAGQRSSMLVSTVVSTTPHLWPHIYRLRPQLFPNPLLAMPAGAPAARRDLPEGLGPGSGRGQTRRARFAVRGGWSVCGSVVTTAGPPRYISAYFGVIFTLHTDADGDLKAQHSHEQFRNYTTEPFNLTVRNQEQRLRRTSRELRRDDLPICEESPTPTLEEVRAWAQSFDKLMLTPAGRNAFREFLRTEFSEENMLFWMACEELKKEVNKNIIEEKARMIYEDYISILSPKEVSLDSRVREVINRNMVEPSQHIFDDAQLQIYTLMHRDSYPRFMNSTVYKDLLQALSEKSAEA</sequence>
<dbReference type="FunFam" id="1.10.167.10:FF:000015">
    <property type="entry name" value="Regulator of G-protein signaling 17"/>
    <property type="match status" value="1"/>
</dbReference>
<organism evidence="12 13">
    <name type="scientific">Pteropus vampyrus</name>
    <name type="common">Large flying fox</name>
    <dbReference type="NCBI Taxonomy" id="132908"/>
    <lineage>
        <taxon>Eukaryota</taxon>
        <taxon>Metazoa</taxon>
        <taxon>Chordata</taxon>
        <taxon>Craniata</taxon>
        <taxon>Vertebrata</taxon>
        <taxon>Euteleostomi</taxon>
        <taxon>Mammalia</taxon>
        <taxon>Eutheria</taxon>
        <taxon>Laurasiatheria</taxon>
        <taxon>Chiroptera</taxon>
        <taxon>Yinpterochiroptera</taxon>
        <taxon>Pteropodoidea</taxon>
        <taxon>Pteropodidae</taxon>
        <taxon>Pteropodinae</taxon>
        <taxon>Pteropus</taxon>
    </lineage>
</organism>
<dbReference type="InterPro" id="IPR016137">
    <property type="entry name" value="RGS"/>
</dbReference>
<protein>
    <submittedName>
        <fullName evidence="13">Regulator of G-protein signaling 20</fullName>
    </submittedName>
</protein>
<evidence type="ECO:0000256" key="1">
    <source>
        <dbReference type="ARBA" id="ARBA00004123"/>
    </source>
</evidence>
<accession>A0A6P3QBK9</accession>
<evidence type="ECO:0000256" key="8">
    <source>
        <dbReference type="ARBA" id="ARBA00023180"/>
    </source>
</evidence>
<keyword evidence="6" id="KW-0832">Ubl conjugation</keyword>
<dbReference type="Pfam" id="PF00615">
    <property type="entry name" value="RGS"/>
    <property type="match status" value="1"/>
</dbReference>
<keyword evidence="9" id="KW-0539">Nucleus</keyword>
<evidence type="ECO:0000256" key="5">
    <source>
        <dbReference type="ARBA" id="ARBA00022700"/>
    </source>
</evidence>
<dbReference type="RefSeq" id="XP_011357503.2">
    <property type="nucleotide sequence ID" value="XM_011359201.2"/>
</dbReference>
<dbReference type="CTD" id="8601"/>
<dbReference type="SUPFAM" id="SSF48097">
    <property type="entry name" value="Regulator of G-protein signaling, RGS"/>
    <property type="match status" value="1"/>
</dbReference>
<keyword evidence="7" id="KW-0472">Membrane</keyword>
<feature type="region of interest" description="Disordered" evidence="10">
    <location>
        <begin position="204"/>
        <end position="226"/>
    </location>
</feature>
<evidence type="ECO:0000256" key="9">
    <source>
        <dbReference type="ARBA" id="ARBA00023242"/>
    </source>
</evidence>
<dbReference type="GO" id="GO:0005634">
    <property type="term" value="C:nucleus"/>
    <property type="evidence" value="ECO:0007669"/>
    <property type="project" value="UniProtKB-SubCell"/>
</dbReference>
<dbReference type="Gene3D" id="1.10.167.10">
    <property type="entry name" value="Regulator of G-protein Signalling 4, domain 2"/>
    <property type="match status" value="1"/>
</dbReference>
<dbReference type="OrthoDB" id="10266999at2759"/>
<dbReference type="SMART" id="SM00315">
    <property type="entry name" value="RGS"/>
    <property type="match status" value="1"/>
</dbReference>
<keyword evidence="8" id="KW-0325">Glycoprotein</keyword>
<evidence type="ECO:0000256" key="7">
    <source>
        <dbReference type="ARBA" id="ARBA00023136"/>
    </source>
</evidence>
<feature type="domain" description="RGS" evidence="11">
    <location>
        <begin position="386"/>
        <end position="502"/>
    </location>
</feature>
<dbReference type="KEGG" id="pvp:105291426"/>
<dbReference type="InterPro" id="IPR044926">
    <property type="entry name" value="RGS_subdomain_2"/>
</dbReference>